<evidence type="ECO:0000313" key="3">
    <source>
        <dbReference type="EMBL" id="MDA0160932.1"/>
    </source>
</evidence>
<gene>
    <name evidence="3" type="ORF">OM076_11705</name>
</gene>
<dbReference type="GO" id="GO:0042781">
    <property type="term" value="F:3'-tRNA processing endoribonuclease activity"/>
    <property type="evidence" value="ECO:0007669"/>
    <property type="project" value="TreeGrafter"/>
</dbReference>
<dbReference type="PANTHER" id="PTHR46018">
    <property type="entry name" value="ZINC PHOSPHODIESTERASE ELAC PROTEIN 1"/>
    <property type="match status" value="1"/>
</dbReference>
<keyword evidence="1" id="KW-0540">Nuclease</keyword>
<dbReference type="InterPro" id="IPR036866">
    <property type="entry name" value="RibonucZ/Hydroxyglut_hydro"/>
</dbReference>
<protein>
    <submittedName>
        <fullName evidence="3">MBL fold metallo-hydrolase</fullName>
    </submittedName>
</protein>
<keyword evidence="4" id="KW-1185">Reference proteome</keyword>
<dbReference type="InterPro" id="IPR001279">
    <property type="entry name" value="Metallo-B-lactamas"/>
</dbReference>
<keyword evidence="1" id="KW-0255">Endonuclease</keyword>
<comment type="caution">
    <text evidence="3">The sequence shown here is derived from an EMBL/GenBank/DDBJ whole genome shotgun (WGS) entry which is preliminary data.</text>
</comment>
<dbReference type="PANTHER" id="PTHR46018:SF2">
    <property type="entry name" value="ZINC PHOSPHODIESTERASE ELAC PROTEIN 1"/>
    <property type="match status" value="1"/>
</dbReference>
<keyword evidence="1" id="KW-0378">Hydrolase</keyword>
<name>A0A9X3MRA6_9ACTN</name>
<dbReference type="EMBL" id="JAPDOD010000008">
    <property type="protein sequence ID" value="MDA0160932.1"/>
    <property type="molecule type" value="Genomic_DNA"/>
</dbReference>
<evidence type="ECO:0000313" key="4">
    <source>
        <dbReference type="Proteomes" id="UP001149140"/>
    </source>
</evidence>
<dbReference type="Pfam" id="PF00753">
    <property type="entry name" value="Lactamase_B"/>
    <property type="match status" value="1"/>
</dbReference>
<dbReference type="RefSeq" id="WP_270040057.1">
    <property type="nucleotide sequence ID" value="NZ_JAPDOD010000008.1"/>
</dbReference>
<sequence length="220" mass="23569">MNAWLLGSGGWVPTVTRETTCVLIRDGEHALILDAGTGLQHAAAHLDGVTRIDLALTHFHLDHVFGLSYLPSLPVVPQIWAPGAWLYDRPSEELLGPFSPFVGTVGELRPHQRIGGFDLSARAQPLHWHPTAGLRVGDRLALITDTAYDPGSAPFARGVDHLLHEAWSLDGDPSPAEAARVARDAHARRLTLVHLHPHADEAALLAAAPGATLGRDGAEL</sequence>
<evidence type="ECO:0000259" key="2">
    <source>
        <dbReference type="SMART" id="SM00849"/>
    </source>
</evidence>
<dbReference type="AlphaFoldDB" id="A0A9X3MRA6"/>
<dbReference type="Gene3D" id="3.60.15.10">
    <property type="entry name" value="Ribonuclease Z/Hydroxyacylglutathione hydrolase-like"/>
    <property type="match status" value="1"/>
</dbReference>
<dbReference type="Proteomes" id="UP001149140">
    <property type="component" value="Unassembled WGS sequence"/>
</dbReference>
<reference evidence="3" key="1">
    <citation type="submission" date="2022-10" db="EMBL/GenBank/DDBJ databases">
        <title>The WGS of Solirubrobacter ginsenosidimutans DSM 21036.</title>
        <authorList>
            <person name="Jiang Z."/>
        </authorList>
    </citation>
    <scope>NUCLEOTIDE SEQUENCE</scope>
    <source>
        <strain evidence="3">DSM 21036</strain>
    </source>
</reference>
<organism evidence="3 4">
    <name type="scientific">Solirubrobacter ginsenosidimutans</name>
    <dbReference type="NCBI Taxonomy" id="490573"/>
    <lineage>
        <taxon>Bacteria</taxon>
        <taxon>Bacillati</taxon>
        <taxon>Actinomycetota</taxon>
        <taxon>Thermoleophilia</taxon>
        <taxon>Solirubrobacterales</taxon>
        <taxon>Solirubrobacteraceae</taxon>
        <taxon>Solirubrobacter</taxon>
    </lineage>
</organism>
<accession>A0A9X3MRA6</accession>
<feature type="domain" description="Metallo-beta-lactamase" evidence="2">
    <location>
        <begin position="18"/>
        <end position="196"/>
    </location>
</feature>
<dbReference type="SMART" id="SM00849">
    <property type="entry name" value="Lactamase_B"/>
    <property type="match status" value="1"/>
</dbReference>
<proteinExistence type="predicted"/>
<evidence type="ECO:0000256" key="1">
    <source>
        <dbReference type="ARBA" id="ARBA00022759"/>
    </source>
</evidence>
<dbReference type="SUPFAM" id="SSF56281">
    <property type="entry name" value="Metallo-hydrolase/oxidoreductase"/>
    <property type="match status" value="1"/>
</dbReference>